<evidence type="ECO:0000313" key="1">
    <source>
        <dbReference type="EMBL" id="PYE54237.1"/>
    </source>
</evidence>
<dbReference type="InterPro" id="IPR053825">
    <property type="entry name" value="DUF7009"/>
</dbReference>
<proteinExistence type="predicted"/>
<name>A0A318SBV4_9DEIO</name>
<dbReference type="Pfam" id="PF22668">
    <property type="entry name" value="DUF7009"/>
    <property type="match status" value="1"/>
</dbReference>
<comment type="caution">
    <text evidence="1">The sequence shown here is derived from an EMBL/GenBank/DDBJ whole genome shotgun (WGS) entry which is preliminary data.</text>
</comment>
<protein>
    <submittedName>
        <fullName evidence="1">Uncharacterized protein</fullName>
    </submittedName>
</protein>
<evidence type="ECO:0000313" key="2">
    <source>
        <dbReference type="Proteomes" id="UP000248326"/>
    </source>
</evidence>
<sequence>MLTAMKVRWTKRAVRLRIDDLELAALQRGETLREEVRLVGGAWSMSLTVGGNADLAARGGDFVAVLSADEFASLCDETREGVEREGAPKLLVEKDFLPAHGSGA</sequence>
<organism evidence="1 2">
    <name type="scientific">Deinococcus yavapaiensis KR-236</name>
    <dbReference type="NCBI Taxonomy" id="694435"/>
    <lineage>
        <taxon>Bacteria</taxon>
        <taxon>Thermotogati</taxon>
        <taxon>Deinococcota</taxon>
        <taxon>Deinococci</taxon>
        <taxon>Deinococcales</taxon>
        <taxon>Deinococcaceae</taxon>
        <taxon>Deinococcus</taxon>
    </lineage>
</organism>
<dbReference type="EMBL" id="QJSX01000006">
    <property type="protein sequence ID" value="PYE54237.1"/>
    <property type="molecule type" value="Genomic_DNA"/>
</dbReference>
<keyword evidence="2" id="KW-1185">Reference proteome</keyword>
<dbReference type="AlphaFoldDB" id="A0A318SBV4"/>
<gene>
    <name evidence="1" type="ORF">DES52_106203</name>
</gene>
<accession>A0A318SBV4</accession>
<reference evidence="1 2" key="1">
    <citation type="submission" date="2018-06" db="EMBL/GenBank/DDBJ databases">
        <title>Genomic Encyclopedia of Type Strains, Phase IV (KMG-IV): sequencing the most valuable type-strain genomes for metagenomic binning, comparative biology and taxonomic classification.</title>
        <authorList>
            <person name="Goeker M."/>
        </authorList>
    </citation>
    <scope>NUCLEOTIDE SEQUENCE [LARGE SCALE GENOMIC DNA]</scope>
    <source>
        <strain evidence="1 2">DSM 18048</strain>
    </source>
</reference>
<dbReference type="Proteomes" id="UP000248326">
    <property type="component" value="Unassembled WGS sequence"/>
</dbReference>